<gene>
    <name evidence="2" type="ORF">CARN2_1568</name>
</gene>
<dbReference type="AlphaFoldDB" id="E6PPT3"/>
<evidence type="ECO:0000313" key="2">
    <source>
        <dbReference type="EMBL" id="CBH96937.1"/>
    </source>
</evidence>
<protein>
    <submittedName>
        <fullName evidence="2">Uncharacterized protein</fullName>
    </submittedName>
</protein>
<evidence type="ECO:0000256" key="1">
    <source>
        <dbReference type="SAM" id="MobiDB-lite"/>
    </source>
</evidence>
<accession>E6PPT3</accession>
<sequence length="114" mass="12334">MPPIPAPRTTMCAIGCFLRNGPDQLPEATRHGAQPPQSSTHSGFGTAGVAVHSRCCVCQSANRRSLTDLAIDRSAKHTHGDMQVPDPHRKYGWIIDMGQSNHVSVRVCPPLDKP</sequence>
<name>E6PPT3_9ZZZZ</name>
<reference evidence="2" key="1">
    <citation type="submission" date="2009-10" db="EMBL/GenBank/DDBJ databases">
        <title>Diversity of trophic interactions inside an arsenic-rich microbial ecosystem.</title>
        <authorList>
            <person name="Bertin P.N."/>
            <person name="Heinrich-Salmeron A."/>
            <person name="Pelletier E."/>
            <person name="Goulhen-Chollet F."/>
            <person name="Arsene-Ploetze F."/>
            <person name="Gallien S."/>
            <person name="Calteau A."/>
            <person name="Vallenet D."/>
            <person name="Casiot C."/>
            <person name="Chane-Woon-Ming B."/>
            <person name="Giloteaux L."/>
            <person name="Barakat M."/>
            <person name="Bonnefoy V."/>
            <person name="Bruneel O."/>
            <person name="Chandler M."/>
            <person name="Cleiss J."/>
            <person name="Duran R."/>
            <person name="Elbaz-Poulichet F."/>
            <person name="Fonknechten N."/>
            <person name="Lauga B."/>
            <person name="Mornico D."/>
            <person name="Ortet P."/>
            <person name="Schaeffer C."/>
            <person name="Siguier P."/>
            <person name="Alexander Thil Smith A."/>
            <person name="Van Dorsselaer A."/>
            <person name="Weissenbach J."/>
            <person name="Medigue C."/>
            <person name="Le Paslier D."/>
        </authorList>
    </citation>
    <scope>NUCLEOTIDE SEQUENCE</scope>
</reference>
<comment type="caution">
    <text evidence="2">The sequence shown here is derived from an EMBL/GenBank/DDBJ whole genome shotgun (WGS) entry which is preliminary data.</text>
</comment>
<dbReference type="EMBL" id="CABM01000037">
    <property type="protein sequence ID" value="CBH96937.1"/>
    <property type="molecule type" value="Genomic_DNA"/>
</dbReference>
<feature type="region of interest" description="Disordered" evidence="1">
    <location>
        <begin position="23"/>
        <end position="45"/>
    </location>
</feature>
<organism evidence="2">
    <name type="scientific">mine drainage metagenome</name>
    <dbReference type="NCBI Taxonomy" id="410659"/>
    <lineage>
        <taxon>unclassified sequences</taxon>
        <taxon>metagenomes</taxon>
        <taxon>ecological metagenomes</taxon>
    </lineage>
</organism>
<proteinExistence type="predicted"/>